<dbReference type="InterPro" id="IPR013106">
    <property type="entry name" value="Ig_V-set"/>
</dbReference>
<keyword evidence="4" id="KW-0812">Transmembrane</keyword>
<proteinExistence type="predicted"/>
<dbReference type="Proteomes" id="UP001187415">
    <property type="component" value="Unassembled WGS sequence"/>
</dbReference>
<feature type="domain" description="Ig-like" evidence="6">
    <location>
        <begin position="4"/>
        <end position="113"/>
    </location>
</feature>
<feature type="transmembrane region" description="Helical" evidence="4">
    <location>
        <begin position="254"/>
        <end position="276"/>
    </location>
</feature>
<evidence type="ECO:0000313" key="8">
    <source>
        <dbReference type="Proteomes" id="UP001187415"/>
    </source>
</evidence>
<dbReference type="SUPFAM" id="SSF48726">
    <property type="entry name" value="Immunoglobulin"/>
    <property type="match status" value="2"/>
</dbReference>
<dbReference type="PANTHER" id="PTHR24100:SF151">
    <property type="entry name" value="ICOS LIGAND"/>
    <property type="match status" value="1"/>
</dbReference>
<evidence type="ECO:0000259" key="6">
    <source>
        <dbReference type="PROSITE" id="PS50835"/>
    </source>
</evidence>
<feature type="chain" id="PRO_5041664084" description="Ig-like domain-containing protein" evidence="5">
    <location>
        <begin position="23"/>
        <end position="308"/>
    </location>
</feature>
<dbReference type="Gene3D" id="2.60.40.10">
    <property type="entry name" value="Immunoglobulins"/>
    <property type="match status" value="2"/>
</dbReference>
<keyword evidence="3" id="KW-0393">Immunoglobulin domain</keyword>
<dbReference type="InterPro" id="IPR007110">
    <property type="entry name" value="Ig-like_dom"/>
</dbReference>
<dbReference type="GO" id="GO:0050852">
    <property type="term" value="P:T cell receptor signaling pathway"/>
    <property type="evidence" value="ECO:0007669"/>
    <property type="project" value="TreeGrafter"/>
</dbReference>
<evidence type="ECO:0000256" key="4">
    <source>
        <dbReference type="SAM" id="Phobius"/>
    </source>
</evidence>
<evidence type="ECO:0000313" key="7">
    <source>
        <dbReference type="EMBL" id="KAK2863438.1"/>
    </source>
</evidence>
<dbReference type="GO" id="GO:0005102">
    <property type="term" value="F:signaling receptor binding"/>
    <property type="evidence" value="ECO:0007669"/>
    <property type="project" value="TreeGrafter"/>
</dbReference>
<dbReference type="InterPro" id="IPR013783">
    <property type="entry name" value="Ig-like_fold"/>
</dbReference>
<dbReference type="Pfam" id="PF07686">
    <property type="entry name" value="V-set"/>
    <property type="match status" value="2"/>
</dbReference>
<keyword evidence="5" id="KW-0732">Signal</keyword>
<dbReference type="GO" id="GO:0009897">
    <property type="term" value="C:external side of plasma membrane"/>
    <property type="evidence" value="ECO:0007669"/>
    <property type="project" value="TreeGrafter"/>
</dbReference>
<protein>
    <recommendedName>
        <fullName evidence="6">Ig-like domain-containing protein</fullName>
    </recommendedName>
</protein>
<feature type="signal peptide" evidence="5">
    <location>
        <begin position="1"/>
        <end position="22"/>
    </location>
</feature>
<keyword evidence="2 4" id="KW-0472">Membrane</keyword>
<evidence type="ECO:0000256" key="1">
    <source>
        <dbReference type="ARBA" id="ARBA00004370"/>
    </source>
</evidence>
<dbReference type="PROSITE" id="PS50835">
    <property type="entry name" value="IG_LIKE"/>
    <property type="match status" value="2"/>
</dbReference>
<dbReference type="PANTHER" id="PTHR24100">
    <property type="entry name" value="BUTYROPHILIN"/>
    <property type="match status" value="1"/>
</dbReference>
<comment type="subcellular location">
    <subcellularLocation>
        <location evidence="1">Membrane</location>
    </subcellularLocation>
</comment>
<name>A0AA88P237_CHASR</name>
<dbReference type="EMBL" id="JAUPFM010000001">
    <property type="protein sequence ID" value="KAK2863438.1"/>
    <property type="molecule type" value="Genomic_DNA"/>
</dbReference>
<dbReference type="InterPro" id="IPR036179">
    <property type="entry name" value="Ig-like_dom_sf"/>
</dbReference>
<dbReference type="SMART" id="SM00408">
    <property type="entry name" value="IGc2"/>
    <property type="match status" value="2"/>
</dbReference>
<dbReference type="GO" id="GO:0001817">
    <property type="term" value="P:regulation of cytokine production"/>
    <property type="evidence" value="ECO:0007669"/>
    <property type="project" value="TreeGrafter"/>
</dbReference>
<dbReference type="SMART" id="SM00409">
    <property type="entry name" value="IG"/>
    <property type="match status" value="2"/>
</dbReference>
<feature type="domain" description="Ig-like" evidence="6">
    <location>
        <begin position="120"/>
        <end position="228"/>
    </location>
</feature>
<organism evidence="7 8">
    <name type="scientific">Channa striata</name>
    <name type="common">Snakehead murrel</name>
    <name type="synonym">Ophicephalus striatus</name>
    <dbReference type="NCBI Taxonomy" id="64152"/>
    <lineage>
        <taxon>Eukaryota</taxon>
        <taxon>Metazoa</taxon>
        <taxon>Chordata</taxon>
        <taxon>Craniata</taxon>
        <taxon>Vertebrata</taxon>
        <taxon>Euteleostomi</taxon>
        <taxon>Actinopterygii</taxon>
        <taxon>Neopterygii</taxon>
        <taxon>Teleostei</taxon>
        <taxon>Neoteleostei</taxon>
        <taxon>Acanthomorphata</taxon>
        <taxon>Anabantaria</taxon>
        <taxon>Anabantiformes</taxon>
        <taxon>Channoidei</taxon>
        <taxon>Channidae</taxon>
        <taxon>Channa</taxon>
    </lineage>
</organism>
<evidence type="ECO:0000256" key="3">
    <source>
        <dbReference type="ARBA" id="ARBA00023319"/>
    </source>
</evidence>
<comment type="caution">
    <text evidence="7">The sequence shown here is derived from an EMBL/GenBank/DDBJ whole genome shotgun (WGS) entry which is preliminary data.</text>
</comment>
<keyword evidence="4" id="KW-1133">Transmembrane helix</keyword>
<keyword evidence="8" id="KW-1185">Reference proteome</keyword>
<sequence>MSSPTWTLCVCLLTCLLRVSVSEVKTVHPGDDVLLLCQAPRGADIVYVKWNRPDLVSEGSVFFFRDDRTDENHQVPYFHGRVKLTDPQMKDGDVSVILENININDTGTYECHVRTKGNSPELISSVQLQVKDSDQQQITVKTGDDVTLQCLDPRGGDIELLEWTRLDSEEDVIVCINRMCTQNNQVMLWDREMKDGDVSVILKNVNVNDAGIYECYVKVRGSRSELISSVHLIVINSGGGAGITWTGSYKGERLYLVIALSVVTVLLAVLVSSMIFRKSKRLLKQIDQVPAVKAPDPEVQDKVKKDDE</sequence>
<reference evidence="7" key="1">
    <citation type="submission" date="2023-07" db="EMBL/GenBank/DDBJ databases">
        <title>Chromosome-level Genome Assembly of Striped Snakehead (Channa striata).</title>
        <authorList>
            <person name="Liu H."/>
        </authorList>
    </citation>
    <scope>NUCLEOTIDE SEQUENCE</scope>
    <source>
        <strain evidence="7">Gz</strain>
        <tissue evidence="7">Muscle</tissue>
    </source>
</reference>
<dbReference type="AlphaFoldDB" id="A0AA88P237"/>
<accession>A0AA88P237</accession>
<evidence type="ECO:0000256" key="5">
    <source>
        <dbReference type="SAM" id="SignalP"/>
    </source>
</evidence>
<dbReference type="InterPro" id="IPR050504">
    <property type="entry name" value="IgSF_BTN/MOG"/>
</dbReference>
<gene>
    <name evidence="7" type="ORF">Q5P01_002971</name>
</gene>
<dbReference type="InterPro" id="IPR003598">
    <property type="entry name" value="Ig_sub2"/>
</dbReference>
<dbReference type="InterPro" id="IPR003599">
    <property type="entry name" value="Ig_sub"/>
</dbReference>
<evidence type="ECO:0000256" key="2">
    <source>
        <dbReference type="ARBA" id="ARBA00023136"/>
    </source>
</evidence>